<dbReference type="PANTHER" id="PTHR23513:SF11">
    <property type="entry name" value="STAPHYLOFERRIN A TRANSPORTER"/>
    <property type="match status" value="1"/>
</dbReference>
<evidence type="ECO:0000256" key="4">
    <source>
        <dbReference type="ARBA" id="ARBA00022989"/>
    </source>
</evidence>
<dbReference type="CDD" id="cd06173">
    <property type="entry name" value="MFS_MefA_like"/>
    <property type="match status" value="1"/>
</dbReference>
<evidence type="ECO:0000256" key="6">
    <source>
        <dbReference type="SAM" id="MobiDB-lite"/>
    </source>
</evidence>
<evidence type="ECO:0000256" key="1">
    <source>
        <dbReference type="ARBA" id="ARBA00004651"/>
    </source>
</evidence>
<reference evidence="8 9" key="1">
    <citation type="submission" date="2020-07" db="EMBL/GenBank/DDBJ databases">
        <title>Sequencing the genomes of 1000 actinobacteria strains.</title>
        <authorList>
            <person name="Klenk H.-P."/>
        </authorList>
    </citation>
    <scope>NUCLEOTIDE SEQUENCE [LARGE SCALE GENOMIC DNA]</scope>
    <source>
        <strain evidence="8 9">DSM 42178</strain>
    </source>
</reference>
<keyword evidence="3 7" id="KW-0812">Transmembrane</keyword>
<accession>A0A852ZSF7</accession>
<feature type="transmembrane region" description="Helical" evidence="7">
    <location>
        <begin position="259"/>
        <end position="280"/>
    </location>
</feature>
<feature type="region of interest" description="Disordered" evidence="6">
    <location>
        <begin position="406"/>
        <end position="441"/>
    </location>
</feature>
<evidence type="ECO:0000313" key="8">
    <source>
        <dbReference type="EMBL" id="NYI04427.1"/>
    </source>
</evidence>
<protein>
    <submittedName>
        <fullName evidence="8">MFS family permease</fullName>
    </submittedName>
</protein>
<evidence type="ECO:0000256" key="7">
    <source>
        <dbReference type="SAM" id="Phobius"/>
    </source>
</evidence>
<name>A0A852ZSF7_9ACTN</name>
<sequence>MRTLLRHRSFRTLVAGAMANRLGDAVAPLALAFAVLDLTGSLTGLGLVVGARSLANVLFLLVGGVLADRLPRGLVLTGSNAAAALTQAAAAVTVLTGTATVPLLAGLAAVNGALAAIAMPASSALLPQTVPPTLLRHANAVQRLGTNSAMILGASVGGALVATTGPGWGLMVDAATFCVATVCFARTRVDAPPRSKEAGADGEAARPGLLRDLREGWTEFVSRTWVWVVVLGFMVLNAVSAGAIQVLGPAVADDSFGRAGWGLVLAAQSAGMLAGALLAMRLRVDRLLFLGTVCVAAELLLPLALATTDSVPVLMAAGFVVGAALTQFGVAWSVSLQQHIPADRLARVYSYDALGSYVAIPVAEVAVGPVAHAVGVRPTLYGAAVVIAVTTGLMLLSGEVRRLRQFSDGHGPDGHRAGGGPVGGEIEQVGGKAEQVGERER</sequence>
<dbReference type="Proteomes" id="UP000567795">
    <property type="component" value="Unassembled WGS sequence"/>
</dbReference>
<dbReference type="RefSeq" id="WP_179813322.1">
    <property type="nucleotide sequence ID" value="NZ_JACBZD010000001.1"/>
</dbReference>
<keyword evidence="9" id="KW-1185">Reference proteome</keyword>
<feature type="transmembrane region" description="Helical" evidence="7">
    <location>
        <begin position="354"/>
        <end position="374"/>
    </location>
</feature>
<evidence type="ECO:0000256" key="3">
    <source>
        <dbReference type="ARBA" id="ARBA00022692"/>
    </source>
</evidence>
<evidence type="ECO:0000256" key="2">
    <source>
        <dbReference type="ARBA" id="ARBA00022475"/>
    </source>
</evidence>
<gene>
    <name evidence="8" type="ORF">FHU37_001370</name>
</gene>
<feature type="compositionally biased region" description="Basic and acidic residues" evidence="6">
    <location>
        <begin position="406"/>
        <end position="416"/>
    </location>
</feature>
<dbReference type="InterPro" id="IPR011701">
    <property type="entry name" value="MFS"/>
</dbReference>
<keyword evidence="4 7" id="KW-1133">Transmembrane helix</keyword>
<dbReference type="EMBL" id="JACBZD010000001">
    <property type="protein sequence ID" value="NYI04427.1"/>
    <property type="molecule type" value="Genomic_DNA"/>
</dbReference>
<proteinExistence type="predicted"/>
<feature type="transmembrane region" description="Helical" evidence="7">
    <location>
        <begin position="380"/>
        <end position="397"/>
    </location>
</feature>
<feature type="transmembrane region" description="Helical" evidence="7">
    <location>
        <begin position="313"/>
        <end position="334"/>
    </location>
</feature>
<feature type="transmembrane region" description="Helical" evidence="7">
    <location>
        <begin position="144"/>
        <end position="162"/>
    </location>
</feature>
<feature type="transmembrane region" description="Helical" evidence="7">
    <location>
        <begin position="12"/>
        <end position="36"/>
    </location>
</feature>
<comment type="caution">
    <text evidence="8">The sequence shown here is derived from an EMBL/GenBank/DDBJ whole genome shotgun (WGS) entry which is preliminary data.</text>
</comment>
<feature type="transmembrane region" description="Helical" evidence="7">
    <location>
        <begin position="224"/>
        <end position="247"/>
    </location>
</feature>
<dbReference type="Pfam" id="PF07690">
    <property type="entry name" value="MFS_1"/>
    <property type="match status" value="1"/>
</dbReference>
<comment type="subcellular location">
    <subcellularLocation>
        <location evidence="1">Cell membrane</location>
        <topology evidence="1">Multi-pass membrane protein</topology>
    </subcellularLocation>
</comment>
<evidence type="ECO:0000256" key="5">
    <source>
        <dbReference type="ARBA" id="ARBA00023136"/>
    </source>
</evidence>
<dbReference type="Gene3D" id="1.20.1250.20">
    <property type="entry name" value="MFS general substrate transporter like domains"/>
    <property type="match status" value="1"/>
</dbReference>
<dbReference type="AlphaFoldDB" id="A0A852ZSF7"/>
<feature type="transmembrane region" description="Helical" evidence="7">
    <location>
        <begin position="287"/>
        <end position="307"/>
    </location>
</feature>
<evidence type="ECO:0000313" key="9">
    <source>
        <dbReference type="Proteomes" id="UP000567795"/>
    </source>
</evidence>
<keyword evidence="2" id="KW-1003">Cell membrane</keyword>
<dbReference type="PANTHER" id="PTHR23513">
    <property type="entry name" value="INTEGRAL MEMBRANE EFFLUX PROTEIN-RELATED"/>
    <property type="match status" value="1"/>
</dbReference>
<dbReference type="GO" id="GO:0022857">
    <property type="term" value="F:transmembrane transporter activity"/>
    <property type="evidence" value="ECO:0007669"/>
    <property type="project" value="InterPro"/>
</dbReference>
<keyword evidence="5 7" id="KW-0472">Membrane</keyword>
<dbReference type="SUPFAM" id="SSF103473">
    <property type="entry name" value="MFS general substrate transporter"/>
    <property type="match status" value="1"/>
</dbReference>
<dbReference type="InterPro" id="IPR036259">
    <property type="entry name" value="MFS_trans_sf"/>
</dbReference>
<dbReference type="GO" id="GO:0005886">
    <property type="term" value="C:plasma membrane"/>
    <property type="evidence" value="ECO:0007669"/>
    <property type="project" value="UniProtKB-SubCell"/>
</dbReference>
<feature type="transmembrane region" description="Helical" evidence="7">
    <location>
        <begin position="42"/>
        <end position="67"/>
    </location>
</feature>
<organism evidence="8 9">
    <name type="scientific">Allostreptomyces psammosilenae</name>
    <dbReference type="NCBI Taxonomy" id="1892865"/>
    <lineage>
        <taxon>Bacteria</taxon>
        <taxon>Bacillati</taxon>
        <taxon>Actinomycetota</taxon>
        <taxon>Actinomycetes</taxon>
        <taxon>Kitasatosporales</taxon>
        <taxon>Streptomycetaceae</taxon>
        <taxon>Allostreptomyces</taxon>
    </lineage>
</organism>